<evidence type="ECO:0000313" key="4">
    <source>
        <dbReference type="Proteomes" id="UP000605992"/>
    </source>
</evidence>
<evidence type="ECO:0000313" key="3">
    <source>
        <dbReference type="EMBL" id="GII53988.1"/>
    </source>
</evidence>
<proteinExistence type="predicted"/>
<accession>A0A8J3XY83</accession>
<feature type="chain" id="PRO_5035223276" evidence="2">
    <location>
        <begin position="29"/>
        <end position="159"/>
    </location>
</feature>
<keyword evidence="4" id="KW-1185">Reference proteome</keyword>
<comment type="caution">
    <text evidence="3">The sequence shown here is derived from an EMBL/GenBank/DDBJ whole genome shotgun (WGS) entry which is preliminary data.</text>
</comment>
<dbReference type="EMBL" id="BOOR01000012">
    <property type="protein sequence ID" value="GII53988.1"/>
    <property type="molecule type" value="Genomic_DNA"/>
</dbReference>
<feature type="compositionally biased region" description="Low complexity" evidence="1">
    <location>
        <begin position="83"/>
        <end position="130"/>
    </location>
</feature>
<keyword evidence="2" id="KW-0732">Signal</keyword>
<sequence>MNGKRLPVILGLALLPAVALGPAQTAQAATDDPAITSVTGARLDPMSAESWRSDRGARENIQQAPMQRESMRPEEPGEEQSEQSELYGEQQAEQAEQARQAREAQQSEQAQQEQSGQEQSEQSGESWQEQYGRPMSNIVEEQRWSGHTSQHSRGYNMGS</sequence>
<dbReference type="Proteomes" id="UP000605992">
    <property type="component" value="Unassembled WGS sequence"/>
</dbReference>
<protein>
    <submittedName>
        <fullName evidence="3">Uncharacterized protein</fullName>
    </submittedName>
</protein>
<evidence type="ECO:0000256" key="2">
    <source>
        <dbReference type="SAM" id="SignalP"/>
    </source>
</evidence>
<organism evidence="3 4">
    <name type="scientific">Planotetraspora thailandica</name>
    <dbReference type="NCBI Taxonomy" id="487172"/>
    <lineage>
        <taxon>Bacteria</taxon>
        <taxon>Bacillati</taxon>
        <taxon>Actinomycetota</taxon>
        <taxon>Actinomycetes</taxon>
        <taxon>Streptosporangiales</taxon>
        <taxon>Streptosporangiaceae</taxon>
        <taxon>Planotetraspora</taxon>
    </lineage>
</organism>
<dbReference type="AlphaFoldDB" id="A0A8J3XY83"/>
<feature type="compositionally biased region" description="Polar residues" evidence="1">
    <location>
        <begin position="145"/>
        <end position="159"/>
    </location>
</feature>
<dbReference type="RefSeq" id="WP_203944208.1">
    <property type="nucleotide sequence ID" value="NZ_BOOR01000012.1"/>
</dbReference>
<feature type="region of interest" description="Disordered" evidence="1">
    <location>
        <begin position="22"/>
        <end position="159"/>
    </location>
</feature>
<feature type="compositionally biased region" description="Low complexity" evidence="1">
    <location>
        <begin position="22"/>
        <end position="34"/>
    </location>
</feature>
<feature type="signal peptide" evidence="2">
    <location>
        <begin position="1"/>
        <end position="28"/>
    </location>
</feature>
<gene>
    <name evidence="3" type="ORF">Pth03_23770</name>
</gene>
<reference evidence="3" key="1">
    <citation type="submission" date="2021-01" db="EMBL/GenBank/DDBJ databases">
        <title>Whole genome shotgun sequence of Planotetraspora thailandica NBRC 104271.</title>
        <authorList>
            <person name="Komaki H."/>
            <person name="Tamura T."/>
        </authorList>
    </citation>
    <scope>NUCLEOTIDE SEQUENCE</scope>
    <source>
        <strain evidence="3">NBRC 104271</strain>
    </source>
</reference>
<name>A0A8J3XY83_9ACTN</name>
<evidence type="ECO:0000256" key="1">
    <source>
        <dbReference type="SAM" id="MobiDB-lite"/>
    </source>
</evidence>